<dbReference type="Gene3D" id="1.10.150.690">
    <property type="entry name" value="DUF2063"/>
    <property type="match status" value="1"/>
</dbReference>
<sequence length="233" mass="25735">MHSEFVTAALNPDQPPVGIPDQSGRFNVYRNNIVVGLIDALATGFPAVQRIVGIPFFRAMAGAFVRIHLPKSPIMMEYGVEFPQFLRRFQPVAHLPYLPDVALIELMQRRAYHAADAQPVTMDQVINLHSLKIQLAPAVHVVRSEYPIVDIWRKNTGAPDQVIGRTAQNALISRPQFDPMVDPISSQQIDMIDPMAAGKPLGVLMAGDATDLPDLLRLLISRNAITGLSHDHI</sequence>
<feature type="domain" description="Putative DNA-binding" evidence="1">
    <location>
        <begin position="3"/>
        <end position="86"/>
    </location>
</feature>
<comment type="caution">
    <text evidence="2">The sequence shown here is derived from an EMBL/GenBank/DDBJ whole genome shotgun (WGS) entry which is preliminary data.</text>
</comment>
<dbReference type="OrthoDB" id="4146344at2"/>
<keyword evidence="3" id="KW-1185">Reference proteome</keyword>
<gene>
    <name evidence="2" type="ORF">BVC71_11305</name>
</gene>
<dbReference type="RefSeq" id="WP_086451746.1">
    <property type="nucleotide sequence ID" value="NZ_MSPP01000003.1"/>
</dbReference>
<organism evidence="2 3">
    <name type="scientific">Marivivens niveibacter</name>
    <dbReference type="NCBI Taxonomy" id="1930667"/>
    <lineage>
        <taxon>Bacteria</taxon>
        <taxon>Pseudomonadati</taxon>
        <taxon>Pseudomonadota</taxon>
        <taxon>Alphaproteobacteria</taxon>
        <taxon>Rhodobacterales</taxon>
        <taxon>Paracoccaceae</taxon>
        <taxon>Marivivens group</taxon>
        <taxon>Marivivens</taxon>
    </lineage>
</organism>
<protein>
    <recommendedName>
        <fullName evidence="1">Putative DNA-binding domain-containing protein</fullName>
    </recommendedName>
</protein>
<dbReference type="InterPro" id="IPR018640">
    <property type="entry name" value="DUF2063"/>
</dbReference>
<evidence type="ECO:0000313" key="3">
    <source>
        <dbReference type="Proteomes" id="UP000194664"/>
    </source>
</evidence>
<dbReference type="EMBL" id="MSPP01000003">
    <property type="protein sequence ID" value="OUD09276.1"/>
    <property type="molecule type" value="Genomic_DNA"/>
</dbReference>
<reference evidence="2" key="1">
    <citation type="submission" date="2016-12" db="EMBL/GenBank/DDBJ databases">
        <title>The draft genome sequence of HSLHS2.</title>
        <authorList>
            <person name="Hu D."/>
            <person name="Wang L."/>
            <person name="Shao Z."/>
        </authorList>
    </citation>
    <scope>NUCLEOTIDE SEQUENCE [LARGE SCALE GENOMIC DNA]</scope>
    <source>
        <strain evidence="2">MCCC 1A06712</strain>
    </source>
</reference>
<dbReference type="Pfam" id="PF09836">
    <property type="entry name" value="DUF2063"/>
    <property type="match status" value="1"/>
</dbReference>
<proteinExistence type="predicted"/>
<dbReference type="AlphaFoldDB" id="A0A251WY47"/>
<evidence type="ECO:0000259" key="1">
    <source>
        <dbReference type="Pfam" id="PF09836"/>
    </source>
</evidence>
<dbReference type="Proteomes" id="UP000194664">
    <property type="component" value="Unassembled WGS sequence"/>
</dbReference>
<dbReference type="InterPro" id="IPR044922">
    <property type="entry name" value="DUF2063_N_sf"/>
</dbReference>
<evidence type="ECO:0000313" key="2">
    <source>
        <dbReference type="EMBL" id="OUD09276.1"/>
    </source>
</evidence>
<name>A0A251WY47_9RHOB</name>
<accession>A0A251WY47</accession>